<sequence>MTSMIYVKRQGGSVKIHDREVVENVLGDREKTKTQLDLKKSRRQPRKSDVRVSSAPDTASTSSADSKGLLNHSVRVQDWLNEKTIKELQERADHESHAAKRLYTPLLETEATFVKDVGEYLAHKDLVDLRKKEVLHKRWSDQVYEPIRRKILEAIDGTEWTHLDRRKREMHRQFLEHVNKRGFVFLEDDDREEYYAQALNDHRPAPIKIRTEALKDPLLTLGKQKSEEDRIVLRCMTGQRYTDNDLDQVRLPPLPLVPLGRHGVNSCKWLEMPLSNIESESRERSRRRMLGVSTKSQIDFGAWTAAGYDAKIAEQELQIPRKKMFAEQPPYGRPPAEIPKAPFIDPEDFADKIINTDPYPEHMATLKSEYEAMQAWYEHQQQQQQNMLDEQQQQQPMLAQA</sequence>
<protein>
    <submittedName>
        <fullName evidence="4">Protein FAM228B</fullName>
    </submittedName>
</protein>
<dbReference type="PANTHER" id="PTHR28584:SF1">
    <property type="entry name" value="PROTEIN FAM228B"/>
    <property type="match status" value="1"/>
</dbReference>
<dbReference type="RefSeq" id="XP_005090633.1">
    <property type="nucleotide sequence ID" value="XM_005090576.2"/>
</dbReference>
<keyword evidence="3" id="KW-1185">Reference proteome</keyword>
<evidence type="ECO:0000256" key="2">
    <source>
        <dbReference type="SAM" id="MobiDB-lite"/>
    </source>
</evidence>
<feature type="compositionally biased region" description="Low complexity" evidence="2">
    <location>
        <begin position="53"/>
        <end position="66"/>
    </location>
</feature>
<dbReference type="PANTHER" id="PTHR28584">
    <property type="entry name" value="FAMILY WITH SEQUENCE SIMILARITY 228 MEMBER A"/>
    <property type="match status" value="1"/>
</dbReference>
<accession>A0ABM0JCN6</accession>
<gene>
    <name evidence="4" type="primary">LOC101849426</name>
</gene>
<evidence type="ECO:0000313" key="4">
    <source>
        <dbReference type="RefSeq" id="XP_005090633.1"/>
    </source>
</evidence>
<dbReference type="GeneID" id="101849426"/>
<proteinExistence type="inferred from homology"/>
<comment type="similarity">
    <text evidence="1">Belongs to the FAM228 family.</text>
</comment>
<evidence type="ECO:0000256" key="1">
    <source>
        <dbReference type="ARBA" id="ARBA00007753"/>
    </source>
</evidence>
<dbReference type="InterPro" id="IPR040046">
    <property type="entry name" value="FAM228"/>
</dbReference>
<dbReference type="Proteomes" id="UP000694888">
    <property type="component" value="Unplaced"/>
</dbReference>
<feature type="compositionally biased region" description="Low complexity" evidence="2">
    <location>
        <begin position="380"/>
        <end position="395"/>
    </location>
</feature>
<evidence type="ECO:0000313" key="3">
    <source>
        <dbReference type="Proteomes" id="UP000694888"/>
    </source>
</evidence>
<reference evidence="4" key="1">
    <citation type="submission" date="2025-08" db="UniProtKB">
        <authorList>
            <consortium name="RefSeq"/>
        </authorList>
    </citation>
    <scope>IDENTIFICATION</scope>
</reference>
<feature type="region of interest" description="Disordered" evidence="2">
    <location>
        <begin position="33"/>
        <end position="67"/>
    </location>
</feature>
<feature type="region of interest" description="Disordered" evidence="2">
    <location>
        <begin position="377"/>
        <end position="401"/>
    </location>
</feature>
<name>A0ABM0JCN6_APLCA</name>
<organism evidence="3 4">
    <name type="scientific">Aplysia californica</name>
    <name type="common">California sea hare</name>
    <dbReference type="NCBI Taxonomy" id="6500"/>
    <lineage>
        <taxon>Eukaryota</taxon>
        <taxon>Metazoa</taxon>
        <taxon>Spiralia</taxon>
        <taxon>Lophotrochozoa</taxon>
        <taxon>Mollusca</taxon>
        <taxon>Gastropoda</taxon>
        <taxon>Heterobranchia</taxon>
        <taxon>Euthyneura</taxon>
        <taxon>Tectipleura</taxon>
        <taxon>Aplysiida</taxon>
        <taxon>Aplysioidea</taxon>
        <taxon>Aplysiidae</taxon>
        <taxon>Aplysia</taxon>
    </lineage>
</organism>